<dbReference type="InterPro" id="IPR023365">
    <property type="entry name" value="Sortase_dom-sf"/>
</dbReference>
<keyword evidence="4" id="KW-1185">Reference proteome</keyword>
<comment type="caution">
    <text evidence="3">The sequence shown here is derived from an EMBL/GenBank/DDBJ whole genome shotgun (WGS) entry which is preliminary data.</text>
</comment>
<dbReference type="GO" id="GO:0016787">
    <property type="term" value="F:hydrolase activity"/>
    <property type="evidence" value="ECO:0007669"/>
    <property type="project" value="UniProtKB-KW"/>
</dbReference>
<dbReference type="Pfam" id="PF04203">
    <property type="entry name" value="Sortase"/>
    <property type="match status" value="1"/>
</dbReference>
<gene>
    <name evidence="3" type="ORF">E1283_22860</name>
</gene>
<dbReference type="InterPro" id="IPR005754">
    <property type="entry name" value="Sortase"/>
</dbReference>
<evidence type="ECO:0000256" key="1">
    <source>
        <dbReference type="ARBA" id="ARBA00022801"/>
    </source>
</evidence>
<protein>
    <submittedName>
        <fullName evidence="3">Class F sortase</fullName>
    </submittedName>
</protein>
<dbReference type="RefSeq" id="WP_132820002.1">
    <property type="nucleotide sequence ID" value="NZ_SMKI01000267.1"/>
</dbReference>
<feature type="region of interest" description="Disordered" evidence="2">
    <location>
        <begin position="1"/>
        <end position="24"/>
    </location>
</feature>
<organism evidence="3 4">
    <name type="scientific">Streptomyces hainanensis</name>
    <dbReference type="NCBI Taxonomy" id="402648"/>
    <lineage>
        <taxon>Bacteria</taxon>
        <taxon>Bacillati</taxon>
        <taxon>Actinomycetota</taxon>
        <taxon>Actinomycetes</taxon>
        <taxon>Kitasatosporales</taxon>
        <taxon>Streptomycetaceae</taxon>
        <taxon>Streptomyces</taxon>
    </lineage>
</organism>
<reference evidence="3 4" key="1">
    <citation type="submission" date="2019-03" db="EMBL/GenBank/DDBJ databases">
        <title>Draft genome sequences of novel Actinobacteria.</title>
        <authorList>
            <person name="Sahin N."/>
            <person name="Ay H."/>
            <person name="Saygin H."/>
        </authorList>
    </citation>
    <scope>NUCLEOTIDE SEQUENCE [LARGE SCALE GENOMIC DNA]</scope>
    <source>
        <strain evidence="3 4">DSM 41900</strain>
    </source>
</reference>
<dbReference type="InterPro" id="IPR042001">
    <property type="entry name" value="Sortase_F"/>
</dbReference>
<name>A0A4R4TA18_9ACTN</name>
<evidence type="ECO:0000313" key="4">
    <source>
        <dbReference type="Proteomes" id="UP000295345"/>
    </source>
</evidence>
<dbReference type="CDD" id="cd05829">
    <property type="entry name" value="Sortase_F"/>
    <property type="match status" value="1"/>
</dbReference>
<accession>A0A4R4TA18</accession>
<proteinExistence type="predicted"/>
<dbReference type="SUPFAM" id="SSF63817">
    <property type="entry name" value="Sortase"/>
    <property type="match status" value="1"/>
</dbReference>
<dbReference type="Proteomes" id="UP000295345">
    <property type="component" value="Unassembled WGS sequence"/>
</dbReference>
<dbReference type="EMBL" id="SMKI01000267">
    <property type="protein sequence ID" value="TDC71962.1"/>
    <property type="molecule type" value="Genomic_DNA"/>
</dbReference>
<dbReference type="AlphaFoldDB" id="A0A4R4TA18"/>
<dbReference type="NCBIfam" id="NF033748">
    <property type="entry name" value="class_F_sortase"/>
    <property type="match status" value="1"/>
</dbReference>
<sequence length="230" mass="23352">MRIPDSIPGPAPGPHTDPFDGEEPSGWAARAALAAASAVLLLGVTMLFAGADEPAGPPQPAVGQGLGHVPTPPDGTLAEALPPAVPTWLTIPAIDVSAPLSRVGLDPEGWLESPPQEAGNVAGWYEGAPPPGSAGAAVVVGHVDNATGPAVFYGLGAVRPGDAVEVVREDGRTARFTVYDIVVYDKGSVPEDVYRGTGAELRVITCGGTFDEATGYSGNVVVFARLTDGR</sequence>
<dbReference type="OrthoDB" id="525039at2"/>
<evidence type="ECO:0000256" key="2">
    <source>
        <dbReference type="SAM" id="MobiDB-lite"/>
    </source>
</evidence>
<keyword evidence="1" id="KW-0378">Hydrolase</keyword>
<dbReference type="Gene3D" id="2.40.260.10">
    <property type="entry name" value="Sortase"/>
    <property type="match status" value="1"/>
</dbReference>
<evidence type="ECO:0000313" key="3">
    <source>
        <dbReference type="EMBL" id="TDC71962.1"/>
    </source>
</evidence>